<dbReference type="PANTHER" id="PTHR12276">
    <property type="entry name" value="EPSIN/ENT-RELATED"/>
    <property type="match status" value="1"/>
</dbReference>
<dbReference type="OrthoDB" id="4033880at2759"/>
<dbReference type="GO" id="GO:0006897">
    <property type="term" value="P:endocytosis"/>
    <property type="evidence" value="ECO:0007669"/>
    <property type="project" value="TreeGrafter"/>
</dbReference>
<feature type="compositionally biased region" description="Pro residues" evidence="1">
    <location>
        <begin position="298"/>
        <end position="319"/>
    </location>
</feature>
<dbReference type="GO" id="GO:0030276">
    <property type="term" value="F:clathrin binding"/>
    <property type="evidence" value="ECO:0007669"/>
    <property type="project" value="TreeGrafter"/>
</dbReference>
<feature type="compositionally biased region" description="Gly residues" evidence="1">
    <location>
        <begin position="162"/>
        <end position="189"/>
    </location>
</feature>
<protein>
    <submittedName>
        <fullName evidence="3">Epsin</fullName>
    </submittedName>
</protein>
<dbReference type="Gene3D" id="1.25.40.90">
    <property type="match status" value="1"/>
</dbReference>
<evidence type="ECO:0000259" key="2">
    <source>
        <dbReference type="PROSITE" id="PS50942"/>
    </source>
</evidence>
<feature type="compositionally biased region" description="Basic and acidic residues" evidence="1">
    <location>
        <begin position="268"/>
        <end position="294"/>
    </location>
</feature>
<dbReference type="SUPFAM" id="SSF48464">
    <property type="entry name" value="ENTH/VHS domain"/>
    <property type="match status" value="1"/>
</dbReference>
<reference evidence="3 4" key="1">
    <citation type="journal article" date="2013" name="PLoS ONE">
        <title>Predicting the Proteins of Angomonas deanei, Strigomonas culicis and Their Respective Endosymbionts Reveals New Aspects of the Trypanosomatidae Family.</title>
        <authorList>
            <person name="Motta M.C."/>
            <person name="Martins A.C."/>
            <person name="de Souza S.S."/>
            <person name="Catta-Preta C.M."/>
            <person name="Silva R."/>
            <person name="Klein C.C."/>
            <person name="de Almeida L.G."/>
            <person name="de Lima Cunha O."/>
            <person name="Ciapina L.P."/>
            <person name="Brocchi M."/>
            <person name="Colabardini A.C."/>
            <person name="de Araujo Lima B."/>
            <person name="Machado C.R."/>
            <person name="de Almeida Soares C.M."/>
            <person name="Probst C.M."/>
            <person name="de Menezes C.B."/>
            <person name="Thompson C.E."/>
            <person name="Bartholomeu D.C."/>
            <person name="Gradia D.F."/>
            <person name="Pavoni D.P."/>
            <person name="Grisard E.C."/>
            <person name="Fantinatti-Garboggini F."/>
            <person name="Marchini F.K."/>
            <person name="Rodrigues-Luiz G.F."/>
            <person name="Wagner G."/>
            <person name="Goldman G.H."/>
            <person name="Fietto J.L."/>
            <person name="Elias M.C."/>
            <person name="Goldman M.H."/>
            <person name="Sagot M.F."/>
            <person name="Pereira M."/>
            <person name="Stoco P.H."/>
            <person name="de Mendonca-Neto R.P."/>
            <person name="Teixeira S.M."/>
            <person name="Maciel T.E."/>
            <person name="de Oliveira Mendes T.A."/>
            <person name="Urmenyi T.P."/>
            <person name="de Souza W."/>
            <person name="Schenkman S."/>
            <person name="de Vasconcelos A.T."/>
        </authorList>
    </citation>
    <scope>NUCLEOTIDE SEQUENCE [LARGE SCALE GENOMIC DNA]</scope>
</reference>
<dbReference type="Proteomes" id="UP000015354">
    <property type="component" value="Unassembled WGS sequence"/>
</dbReference>
<dbReference type="AlphaFoldDB" id="S9V990"/>
<evidence type="ECO:0000313" key="3">
    <source>
        <dbReference type="EMBL" id="EPY23541.1"/>
    </source>
</evidence>
<feature type="non-terminal residue" evidence="3">
    <location>
        <position position="377"/>
    </location>
</feature>
<comment type="caution">
    <text evidence="3">The sequence shown here is derived from an EMBL/GenBank/DDBJ whole genome shotgun (WGS) entry which is preliminary data.</text>
</comment>
<feature type="region of interest" description="Disordered" evidence="1">
    <location>
        <begin position="238"/>
        <end position="377"/>
    </location>
</feature>
<dbReference type="CDD" id="cd03571">
    <property type="entry name" value="ENTH"/>
    <property type="match status" value="1"/>
</dbReference>
<keyword evidence="4" id="KW-1185">Reference proteome</keyword>
<feature type="domain" description="ENTH" evidence="2">
    <location>
        <begin position="15"/>
        <end position="146"/>
    </location>
</feature>
<dbReference type="GO" id="GO:0005886">
    <property type="term" value="C:plasma membrane"/>
    <property type="evidence" value="ECO:0007669"/>
    <property type="project" value="TreeGrafter"/>
</dbReference>
<dbReference type="EMBL" id="ATMH01007669">
    <property type="protein sequence ID" value="EPY23541.1"/>
    <property type="molecule type" value="Genomic_DNA"/>
</dbReference>
<dbReference type="GO" id="GO:0030125">
    <property type="term" value="C:clathrin vesicle coat"/>
    <property type="evidence" value="ECO:0007669"/>
    <property type="project" value="TreeGrafter"/>
</dbReference>
<proteinExistence type="predicted"/>
<feature type="compositionally biased region" description="Basic and acidic residues" evidence="1">
    <location>
        <begin position="238"/>
        <end position="253"/>
    </location>
</feature>
<dbReference type="PANTHER" id="PTHR12276:SF45">
    <property type="entry name" value="CLATHRIN INTERACTOR 1"/>
    <property type="match status" value="1"/>
</dbReference>
<feature type="region of interest" description="Disordered" evidence="1">
    <location>
        <begin position="146"/>
        <end position="212"/>
    </location>
</feature>
<dbReference type="InterPro" id="IPR013809">
    <property type="entry name" value="ENTH"/>
</dbReference>
<evidence type="ECO:0000313" key="4">
    <source>
        <dbReference type="Proteomes" id="UP000015354"/>
    </source>
</evidence>
<dbReference type="SMART" id="SM00273">
    <property type="entry name" value="ENTH"/>
    <property type="match status" value="1"/>
</dbReference>
<sequence>MNVTQQLWSMKEWTRVQATGNEYVVMVHEATNEDKWGPTGKQMEEIRRAFPRGGRDIMDELQHRLKNRDKSWRACYKSLLVIDHLVRNLAESYLPEFTSRIPILRNISQTFYYTNPKGVDHGVSVRERAKNLADLLSDGMMLREERQKAAQTNAKLAKDASAGGGPDRYGGYGGYSSGGGGRPSSGRPGGYDPYRSPTTKMPVARTKEEQERYDLEMALRLQREEERRTGVSAERLEAMYSKKVEQRKKEAPARRGGGGGGGGDDEDLARRLQDEEDERARREGREMPKLRSDIQRASPPPPSAPAPATPAPAPEPPKPQVNMLDDLFAAPAAPAPPAQAAAADPFGNFLDNRAQQQNQWSQPQPQAQHQDPWGQAQ</sequence>
<dbReference type="InterPro" id="IPR008942">
    <property type="entry name" value="ENTH_VHS"/>
</dbReference>
<accession>S9V990</accession>
<dbReference type="Pfam" id="PF01417">
    <property type="entry name" value="ENTH"/>
    <property type="match status" value="1"/>
</dbReference>
<name>S9V990_9TRYP</name>
<dbReference type="FunFam" id="1.25.40.90:FF:000006">
    <property type="entry name" value="Clathrin interactor 1"/>
    <property type="match status" value="1"/>
</dbReference>
<evidence type="ECO:0000256" key="1">
    <source>
        <dbReference type="SAM" id="MobiDB-lite"/>
    </source>
</evidence>
<feature type="compositionally biased region" description="Low complexity" evidence="1">
    <location>
        <begin position="355"/>
        <end position="377"/>
    </location>
</feature>
<dbReference type="GO" id="GO:0005543">
    <property type="term" value="F:phospholipid binding"/>
    <property type="evidence" value="ECO:0007669"/>
    <property type="project" value="TreeGrafter"/>
</dbReference>
<dbReference type="PROSITE" id="PS50942">
    <property type="entry name" value="ENTH"/>
    <property type="match status" value="1"/>
</dbReference>
<organism evidence="3 4">
    <name type="scientific">Strigomonas culicis</name>
    <dbReference type="NCBI Taxonomy" id="28005"/>
    <lineage>
        <taxon>Eukaryota</taxon>
        <taxon>Discoba</taxon>
        <taxon>Euglenozoa</taxon>
        <taxon>Kinetoplastea</taxon>
        <taxon>Metakinetoplastina</taxon>
        <taxon>Trypanosomatida</taxon>
        <taxon>Trypanosomatidae</taxon>
        <taxon>Strigomonadinae</taxon>
        <taxon>Strigomonas</taxon>
    </lineage>
</organism>
<dbReference type="GO" id="GO:0005768">
    <property type="term" value="C:endosome"/>
    <property type="evidence" value="ECO:0007669"/>
    <property type="project" value="TreeGrafter"/>
</dbReference>
<gene>
    <name evidence="3" type="ORF">STCU_07669</name>
</gene>